<gene>
    <name evidence="1" type="ORF">SAMN05192532_103230</name>
</gene>
<dbReference type="Proteomes" id="UP000199516">
    <property type="component" value="Unassembled WGS sequence"/>
</dbReference>
<proteinExistence type="predicted"/>
<protein>
    <submittedName>
        <fullName evidence="1">Uncharacterized protein</fullName>
    </submittedName>
</protein>
<dbReference type="STRING" id="930128.SAMN05192532_103230"/>
<name>A0A1I2CWZ5_9BACI</name>
<dbReference type="AlphaFoldDB" id="A0A1I2CWZ5"/>
<reference evidence="1 2" key="1">
    <citation type="submission" date="2016-10" db="EMBL/GenBank/DDBJ databases">
        <authorList>
            <person name="de Groot N.N."/>
        </authorList>
    </citation>
    <scope>NUCLEOTIDE SEQUENCE [LARGE SCALE GENOMIC DNA]</scope>
    <source>
        <strain evidence="1 2">DSM 23995</strain>
    </source>
</reference>
<keyword evidence="2" id="KW-1185">Reference proteome</keyword>
<evidence type="ECO:0000313" key="2">
    <source>
        <dbReference type="Proteomes" id="UP000199516"/>
    </source>
</evidence>
<organism evidence="1 2">
    <name type="scientific">Alteribacillus iranensis</name>
    <dbReference type="NCBI Taxonomy" id="930128"/>
    <lineage>
        <taxon>Bacteria</taxon>
        <taxon>Bacillati</taxon>
        <taxon>Bacillota</taxon>
        <taxon>Bacilli</taxon>
        <taxon>Bacillales</taxon>
        <taxon>Bacillaceae</taxon>
        <taxon>Alteribacillus</taxon>
    </lineage>
</organism>
<dbReference type="EMBL" id="FONT01000003">
    <property type="protein sequence ID" value="SFE72283.1"/>
    <property type="molecule type" value="Genomic_DNA"/>
</dbReference>
<evidence type="ECO:0000313" key="1">
    <source>
        <dbReference type="EMBL" id="SFE72283.1"/>
    </source>
</evidence>
<accession>A0A1I2CWZ5</accession>
<sequence length="295" mass="33335">MAVTVLLNKQGGNALKKIFLMMTILLFLSSCGQGDTGESNEELEKEEAPFYKGMISDMMESDTEQLTVSGEVVQSSDVDYDSLIVWIEEDTQIKNTMGDDIAYEALSTGEYVSIWLKDDIVMESMPPQVKASKIVVGTEETTGSSLNEEEIIQEQKEGDFVFRAVSEKKTYNPHEPVHIAGMIRYGGKKESVEVGHGGFQLMRFKVEEKTRDITIDWAHASIFSQTTLTNDEWHIETFEKTGEIGETEFHEEFFNKEGLPEGQYVITISTDLQIDEETTISFSEDIEIEVKEEEE</sequence>